<evidence type="ECO:0000313" key="7">
    <source>
        <dbReference type="Proteomes" id="UP000033647"/>
    </source>
</evidence>
<dbReference type="PANTHER" id="PTHR13410:SF9">
    <property type="entry name" value="PROTEIN PBDC1"/>
    <property type="match status" value="1"/>
</dbReference>
<evidence type="ECO:0000256" key="3">
    <source>
        <dbReference type="ARBA" id="ARBA00061201"/>
    </source>
</evidence>
<dbReference type="Gene3D" id="3.40.630.30">
    <property type="match status" value="1"/>
</dbReference>
<protein>
    <recommendedName>
        <fullName evidence="4">Protein PBDC1 homolog</fullName>
    </recommendedName>
</protein>
<dbReference type="Gene3D" id="1.10.3560.10">
    <property type="entry name" value="yst0336 like domain"/>
    <property type="match status" value="1"/>
</dbReference>
<comment type="caution">
    <text evidence="6">The sequence shown here is derived from an EMBL/GenBank/DDBJ whole genome shotgun (WGS) entry which is preliminary data.</text>
</comment>
<comment type="similarity">
    <text evidence="3">Belongs to the PBDC1 family.</text>
</comment>
<reference evidence="6 7" key="1">
    <citation type="submission" date="2015-03" db="EMBL/GenBank/DDBJ databases">
        <title>RNA-seq based gene annotation and comparative genomics of four Zymoseptoria species reveal species-specific pathogenicity related genes and transposable element activity.</title>
        <authorList>
            <person name="Grandaubert J."/>
            <person name="Bhattacharyya A."/>
            <person name="Stukenbrock E.H."/>
        </authorList>
    </citation>
    <scope>NUCLEOTIDE SEQUENCE [LARGE SCALE GENOMIC DNA]</scope>
    <source>
        <strain evidence="6 7">Zb18110</strain>
    </source>
</reference>
<dbReference type="Pfam" id="PF13673">
    <property type="entry name" value="Acetyltransf_10"/>
    <property type="match status" value="1"/>
</dbReference>
<evidence type="ECO:0000256" key="1">
    <source>
        <dbReference type="ARBA" id="ARBA00004496"/>
    </source>
</evidence>
<evidence type="ECO:0000256" key="4">
    <source>
        <dbReference type="ARBA" id="ARBA00069779"/>
    </source>
</evidence>
<dbReference type="GO" id="GO:0005737">
    <property type="term" value="C:cytoplasm"/>
    <property type="evidence" value="ECO:0007669"/>
    <property type="project" value="UniProtKB-SubCell"/>
</dbReference>
<proteinExistence type="inferred from homology"/>
<keyword evidence="2" id="KW-0963">Cytoplasm</keyword>
<evidence type="ECO:0000256" key="2">
    <source>
        <dbReference type="ARBA" id="ARBA00022490"/>
    </source>
</evidence>
<comment type="subcellular location">
    <subcellularLocation>
        <location evidence="1">Cytoplasm</location>
    </subcellularLocation>
</comment>
<dbReference type="EMBL" id="LAFY01000345">
    <property type="protein sequence ID" value="KJX99684.1"/>
    <property type="molecule type" value="Genomic_DNA"/>
</dbReference>
<dbReference type="OrthoDB" id="10248897at2759"/>
<keyword evidence="7" id="KW-1185">Reference proteome</keyword>
<dbReference type="InterPro" id="IPR000182">
    <property type="entry name" value="GNAT_dom"/>
</dbReference>
<accession>A0A0F4GQF9</accession>
<dbReference type="SUPFAM" id="SSF55729">
    <property type="entry name" value="Acyl-CoA N-acyltransferases (Nat)"/>
    <property type="match status" value="1"/>
</dbReference>
<name>A0A0F4GQF9_9PEZI</name>
<evidence type="ECO:0000259" key="5">
    <source>
        <dbReference type="PROSITE" id="PS51186"/>
    </source>
</evidence>
<feature type="domain" description="N-acetyltransferase" evidence="5">
    <location>
        <begin position="61"/>
        <end position="199"/>
    </location>
</feature>
<dbReference type="Pfam" id="PF04669">
    <property type="entry name" value="PBDC1"/>
    <property type="match status" value="1"/>
</dbReference>
<dbReference type="PROSITE" id="PS51186">
    <property type="entry name" value="GNAT"/>
    <property type="match status" value="1"/>
</dbReference>
<dbReference type="InterPro" id="IPR023139">
    <property type="entry name" value="PBDC1-like_dom_sf"/>
</dbReference>
<evidence type="ECO:0000313" key="6">
    <source>
        <dbReference type="EMBL" id="KJX99684.1"/>
    </source>
</evidence>
<dbReference type="FunFam" id="1.10.3560.10:FF:000001">
    <property type="entry name" value="Protein PBDC1 homolog"/>
    <property type="match status" value="1"/>
</dbReference>
<gene>
    <name evidence="6" type="ORF">TI39_contig353g00036</name>
</gene>
<dbReference type="Proteomes" id="UP000033647">
    <property type="component" value="Unassembled WGS sequence"/>
</dbReference>
<dbReference type="PANTHER" id="PTHR13410">
    <property type="entry name" value="PROTEIN PBDC1"/>
    <property type="match status" value="1"/>
</dbReference>
<sequence length="382" mass="43283">MANPRDCPRLVDIEFCAFANERTNHILSYRDPHQKADSERAVRCYRSLLRRNNRRAGSSIVSFRKVTDTSTGKIISFAKTEFKAYTEEELASPPDTGHEGESDMNRDWFALNEILRRAYVGTRRHCYLGMVATQPAYQQRGAATMILEPILGDADAEGVECYLEATSTAKPLYERHGFVAVGELSFDPAEHGVLGYKVETQTVMVRGALDSRGERQEVTPTNSIIMSLSAPGGAPPINAEEADNYEEIEKQFAVKVVEHMSTYWSILEKLPGSKLRLTKMDDDILEHFNSEFPDFDLKATINEDDMKSKAGKEKWRNFINQYENKVEDYNFGTMLRANTAEEYGQEGTIFAVRMQFYAIEIARNRAGLNDWVYEKATGKKAS</sequence>
<dbReference type="GO" id="GO:0016747">
    <property type="term" value="F:acyltransferase activity, transferring groups other than amino-acyl groups"/>
    <property type="evidence" value="ECO:0007669"/>
    <property type="project" value="InterPro"/>
</dbReference>
<dbReference type="AlphaFoldDB" id="A0A0F4GQF9"/>
<dbReference type="STRING" id="1047168.A0A0F4GQF9"/>
<dbReference type="InterPro" id="IPR021148">
    <property type="entry name" value="Polysacc_synth_dom"/>
</dbReference>
<organism evidence="6 7">
    <name type="scientific">Zymoseptoria brevis</name>
    <dbReference type="NCBI Taxonomy" id="1047168"/>
    <lineage>
        <taxon>Eukaryota</taxon>
        <taxon>Fungi</taxon>
        <taxon>Dikarya</taxon>
        <taxon>Ascomycota</taxon>
        <taxon>Pezizomycotina</taxon>
        <taxon>Dothideomycetes</taxon>
        <taxon>Dothideomycetidae</taxon>
        <taxon>Mycosphaerellales</taxon>
        <taxon>Mycosphaerellaceae</taxon>
        <taxon>Zymoseptoria</taxon>
    </lineage>
</organism>
<dbReference type="InterPro" id="IPR008476">
    <property type="entry name" value="PBDC1_metazoa/fungi"/>
</dbReference>
<dbReference type="InterPro" id="IPR016181">
    <property type="entry name" value="Acyl_CoA_acyltransferase"/>
</dbReference>